<feature type="domain" description="Adaptive response protein AidB N-terminal" evidence="8">
    <location>
        <begin position="21"/>
        <end position="174"/>
    </location>
</feature>
<dbReference type="PROSITE" id="PS00073">
    <property type="entry name" value="ACYL_COA_DH_2"/>
    <property type="match status" value="1"/>
</dbReference>
<evidence type="ECO:0000259" key="8">
    <source>
        <dbReference type="Pfam" id="PF18158"/>
    </source>
</evidence>
<dbReference type="PANTHER" id="PTHR42707">
    <property type="entry name" value="ACYL-COA DEHYDROGENASE"/>
    <property type="match status" value="1"/>
</dbReference>
<dbReference type="SUPFAM" id="SSF47203">
    <property type="entry name" value="Acyl-CoA dehydrogenase C-terminal domain-like"/>
    <property type="match status" value="1"/>
</dbReference>
<dbReference type="Pfam" id="PF02770">
    <property type="entry name" value="Acyl-CoA_dh_M"/>
    <property type="match status" value="1"/>
</dbReference>
<keyword evidence="4 5" id="KW-0274">FAD</keyword>
<dbReference type="Gene3D" id="6.10.250.600">
    <property type="match status" value="1"/>
</dbReference>
<dbReference type="InterPro" id="IPR052904">
    <property type="entry name" value="Acyl-CoA_dehydrogenase-like"/>
</dbReference>
<comment type="similarity">
    <text evidence="2 5">Belongs to the acyl-CoA dehydrogenase family.</text>
</comment>
<keyword evidence="10" id="KW-1185">Reference proteome</keyword>
<dbReference type="Gene3D" id="2.40.110.20">
    <property type="match status" value="1"/>
</dbReference>
<dbReference type="InterPro" id="IPR009075">
    <property type="entry name" value="AcylCo_DH/oxidase_C"/>
</dbReference>
<evidence type="ECO:0000259" key="6">
    <source>
        <dbReference type="Pfam" id="PF00441"/>
    </source>
</evidence>
<evidence type="ECO:0000256" key="3">
    <source>
        <dbReference type="ARBA" id="ARBA00022630"/>
    </source>
</evidence>
<keyword evidence="5" id="KW-0560">Oxidoreductase</keyword>
<evidence type="ECO:0000313" key="9">
    <source>
        <dbReference type="EMBL" id="GER02396.1"/>
    </source>
</evidence>
<name>A0A5A7N5U9_9PROT</name>
<dbReference type="Gene3D" id="1.20.140.10">
    <property type="entry name" value="Butyryl-CoA Dehydrogenase, subunit A, domain 3"/>
    <property type="match status" value="1"/>
</dbReference>
<dbReference type="Pfam" id="PF00441">
    <property type="entry name" value="Acyl-CoA_dh_1"/>
    <property type="match status" value="1"/>
</dbReference>
<dbReference type="GO" id="GO:0003995">
    <property type="term" value="F:acyl-CoA dehydrogenase activity"/>
    <property type="evidence" value="ECO:0007669"/>
    <property type="project" value="InterPro"/>
</dbReference>
<feature type="domain" description="Acyl-CoA oxidase/dehydrogenase middle" evidence="7">
    <location>
        <begin position="189"/>
        <end position="280"/>
    </location>
</feature>
<dbReference type="InterPro" id="IPR006089">
    <property type="entry name" value="Acyl-CoA_DH_CS"/>
</dbReference>
<dbReference type="InterPro" id="IPR009100">
    <property type="entry name" value="AcylCoA_DH/oxidase_NM_dom_sf"/>
</dbReference>
<evidence type="ECO:0000256" key="4">
    <source>
        <dbReference type="ARBA" id="ARBA00022827"/>
    </source>
</evidence>
<evidence type="ECO:0000313" key="10">
    <source>
        <dbReference type="Proteomes" id="UP000324996"/>
    </source>
</evidence>
<dbReference type="Proteomes" id="UP000324996">
    <property type="component" value="Unassembled WGS sequence"/>
</dbReference>
<protein>
    <submittedName>
        <fullName evidence="9">Acyl-CoA dehydrogenase</fullName>
    </submittedName>
</protein>
<evidence type="ECO:0000259" key="7">
    <source>
        <dbReference type="Pfam" id="PF02770"/>
    </source>
</evidence>
<proteinExistence type="inferred from homology"/>
<evidence type="ECO:0000256" key="5">
    <source>
        <dbReference type="RuleBase" id="RU362125"/>
    </source>
</evidence>
<dbReference type="InterPro" id="IPR041504">
    <property type="entry name" value="AidB_N"/>
</dbReference>
<dbReference type="RefSeq" id="WP_313977933.1">
    <property type="nucleotide sequence ID" value="NZ_BKCN01000001.1"/>
</dbReference>
<dbReference type="InterPro" id="IPR006091">
    <property type="entry name" value="Acyl-CoA_Oxase/DH_mid-dom"/>
</dbReference>
<reference evidence="9 10" key="1">
    <citation type="submission" date="2019-09" db="EMBL/GenBank/DDBJ databases">
        <title>NBRP : Genome information of microbial organism related human and environment.</title>
        <authorList>
            <person name="Hattori M."/>
            <person name="Oshima K."/>
            <person name="Inaba H."/>
            <person name="Suda W."/>
            <person name="Sakamoto M."/>
            <person name="Iino T."/>
            <person name="Kitahara M."/>
            <person name="Oshida Y."/>
            <person name="Iida T."/>
            <person name="Kudo T."/>
            <person name="Itoh T."/>
            <person name="Ohkuma M."/>
        </authorList>
    </citation>
    <scope>NUCLEOTIDE SEQUENCE [LARGE SCALE GENOMIC DNA]</scope>
    <source>
        <strain evidence="9 10">Q-1</strain>
    </source>
</reference>
<dbReference type="SUPFAM" id="SSF56645">
    <property type="entry name" value="Acyl-CoA dehydrogenase NM domain-like"/>
    <property type="match status" value="1"/>
</dbReference>
<accession>A0A5A7N5U9</accession>
<gene>
    <name evidence="9" type="ORF">JCM17846_00780</name>
</gene>
<dbReference type="EMBL" id="BKCN01000001">
    <property type="protein sequence ID" value="GER02396.1"/>
    <property type="molecule type" value="Genomic_DNA"/>
</dbReference>
<organism evidence="9 10">
    <name type="scientific">Iodidimonas nitroreducens</name>
    <dbReference type="NCBI Taxonomy" id="1236968"/>
    <lineage>
        <taxon>Bacteria</taxon>
        <taxon>Pseudomonadati</taxon>
        <taxon>Pseudomonadota</taxon>
        <taxon>Alphaproteobacteria</taxon>
        <taxon>Iodidimonadales</taxon>
        <taxon>Iodidimonadaceae</taxon>
        <taxon>Iodidimonas</taxon>
    </lineage>
</organism>
<feature type="domain" description="Acyl-CoA dehydrogenase/oxidase C-terminal" evidence="6">
    <location>
        <begin position="292"/>
        <end position="458"/>
    </location>
</feature>
<dbReference type="InterPro" id="IPR036250">
    <property type="entry name" value="AcylCo_DH-like_C"/>
</dbReference>
<comment type="caution">
    <text evidence="9">The sequence shown here is derived from an EMBL/GenBank/DDBJ whole genome shotgun (WGS) entry which is preliminary data.</text>
</comment>
<dbReference type="AlphaFoldDB" id="A0A5A7N5U9"/>
<evidence type="ECO:0000256" key="2">
    <source>
        <dbReference type="ARBA" id="ARBA00009347"/>
    </source>
</evidence>
<keyword evidence="3 5" id="KW-0285">Flavoprotein</keyword>
<sequence>MSLSHPPYRPMADLPTHAVTNQPPPLVDYNLYAADAALIEAVGREGDADAPKAADAYGAALGDAAILQAGDDANRHPPDFHPFDRYGQRIDEVRFHPAYHQMMALGMAHGQHSVAWTAKKAGHVRHASLEYLMHQVEAGVCCPLSMTYAVIPALRHHSDLAALWEPKLLSRHYDGTARPVADKASATMGMAMTEKQGGSDVRANSTKAVATSGAYELTGHKWFCSAPMSDAFLTLAYAPGGLSCFFVPRWTPDGQRNRLFIQRLKDKLGNKANASSEIEYHGAYAEIIGDEGAGVRTIIDMVHHTRLDTTIGAASLMRRAVAESIHHARHRTAFQKRLVDQPLMQMVLADMAIEQEAATTLAFRIARSYDDSSGESGEDAAAGGDRDEARAFSRLAVALAKYWLNKRVAPLIAEALEVHGGVGYVEETVMPRLYREAPLNGIWEGSGNVIALDVLRSLHKSPQSVEALMAEIHAAKGTDRFLDRAMDQLGTKLAKGSVDERHARRLVEDMALVLQGSLLVRYAPPAVADAFCASRLGGDWGRAFGTLPDGLDLDAIIERAAPLA</sequence>
<dbReference type="PANTHER" id="PTHR42707:SF3">
    <property type="entry name" value="ACYL-COA DEHYDROGENASE AIDB-RELATED"/>
    <property type="match status" value="1"/>
</dbReference>
<evidence type="ECO:0000256" key="1">
    <source>
        <dbReference type="ARBA" id="ARBA00001974"/>
    </source>
</evidence>
<dbReference type="Pfam" id="PF18158">
    <property type="entry name" value="AidB_N"/>
    <property type="match status" value="1"/>
</dbReference>
<comment type="cofactor">
    <cofactor evidence="1 5">
        <name>FAD</name>
        <dbReference type="ChEBI" id="CHEBI:57692"/>
    </cofactor>
</comment>